<keyword evidence="5 9" id="KW-0812">Transmembrane</keyword>
<evidence type="ECO:0000256" key="4">
    <source>
        <dbReference type="ARBA" id="ARBA00022475"/>
    </source>
</evidence>
<evidence type="ECO:0000256" key="1">
    <source>
        <dbReference type="ARBA" id="ARBA00004651"/>
    </source>
</evidence>
<feature type="transmembrane region" description="Helical" evidence="9">
    <location>
        <begin position="63"/>
        <end position="96"/>
    </location>
</feature>
<dbReference type="PANTHER" id="PTHR32024:SF2">
    <property type="entry name" value="TRK SYSTEM POTASSIUM UPTAKE PROTEIN TRKG-RELATED"/>
    <property type="match status" value="1"/>
</dbReference>
<gene>
    <name evidence="10" type="ORF">SAMN05216277_11036</name>
</gene>
<organism evidence="10 11">
    <name type="scientific">Halolamina pelagica</name>
    <dbReference type="NCBI Taxonomy" id="699431"/>
    <lineage>
        <taxon>Archaea</taxon>
        <taxon>Methanobacteriati</taxon>
        <taxon>Methanobacteriota</taxon>
        <taxon>Stenosarchaea group</taxon>
        <taxon>Halobacteria</taxon>
        <taxon>Halobacteriales</taxon>
        <taxon>Haloferacaceae</taxon>
    </lineage>
</organism>
<evidence type="ECO:0000313" key="10">
    <source>
        <dbReference type="EMBL" id="SFP84886.1"/>
    </source>
</evidence>
<evidence type="ECO:0000256" key="3">
    <source>
        <dbReference type="ARBA" id="ARBA00022448"/>
    </source>
</evidence>
<comment type="subcellular location">
    <subcellularLocation>
        <location evidence="1">Cell membrane</location>
        <topology evidence="1">Multi-pass membrane protein</topology>
    </subcellularLocation>
</comment>
<keyword evidence="11" id="KW-1185">Reference proteome</keyword>
<evidence type="ECO:0000256" key="2">
    <source>
        <dbReference type="ARBA" id="ARBA00009137"/>
    </source>
</evidence>
<evidence type="ECO:0000313" key="11">
    <source>
        <dbReference type="Proteomes" id="UP000183769"/>
    </source>
</evidence>
<dbReference type="GO" id="GO:0008324">
    <property type="term" value="F:monoatomic cation transmembrane transporter activity"/>
    <property type="evidence" value="ECO:0007669"/>
    <property type="project" value="InterPro"/>
</dbReference>
<keyword evidence="8 9" id="KW-0472">Membrane</keyword>
<evidence type="ECO:0000256" key="8">
    <source>
        <dbReference type="ARBA" id="ARBA00023136"/>
    </source>
</evidence>
<name>A0A1I5TRB9_9EURY</name>
<dbReference type="Pfam" id="PF02386">
    <property type="entry name" value="TrkH"/>
    <property type="match status" value="2"/>
</dbReference>
<dbReference type="GO" id="GO:0005886">
    <property type="term" value="C:plasma membrane"/>
    <property type="evidence" value="ECO:0007669"/>
    <property type="project" value="UniProtKB-SubCell"/>
</dbReference>
<feature type="transmembrane region" description="Helical" evidence="9">
    <location>
        <begin position="135"/>
        <end position="159"/>
    </location>
</feature>
<dbReference type="EMBL" id="FOXI01000010">
    <property type="protein sequence ID" value="SFP84886.1"/>
    <property type="molecule type" value="Genomic_DNA"/>
</dbReference>
<dbReference type="PANTHER" id="PTHR32024">
    <property type="entry name" value="TRK SYSTEM POTASSIUM UPTAKE PROTEIN TRKG-RELATED"/>
    <property type="match status" value="1"/>
</dbReference>
<dbReference type="InterPro" id="IPR003445">
    <property type="entry name" value="Cat_transpt"/>
</dbReference>
<comment type="similarity">
    <text evidence="2">Belongs to the TrkH potassium transport family.</text>
</comment>
<reference evidence="11" key="1">
    <citation type="submission" date="2016-10" db="EMBL/GenBank/DDBJ databases">
        <authorList>
            <person name="Varghese N."/>
            <person name="Submissions S."/>
        </authorList>
    </citation>
    <scope>NUCLEOTIDE SEQUENCE [LARGE SCALE GENOMIC DNA]</scope>
    <source>
        <strain evidence="11">CGMCC 1.10329</strain>
    </source>
</reference>
<sequence>MERPTRSTGVREPAQTATLAAFTEPLNALFESVSGFTGTGLTMTDNEEVLPRTLQWWRTFSEWVGGVGVIVLTTAIIVVLWTTFLVVGTFVLLLALPAGEYSLANVLFEVASAQGNVGLSSRITGPDSLPTVGKIAFLFHMWIGRLEIIPVLVMLRTIFKRGGLYR</sequence>
<keyword evidence="4" id="KW-1003">Cell membrane</keyword>
<keyword evidence="7" id="KW-0406">Ion transport</keyword>
<keyword evidence="3" id="KW-0813">Transport</keyword>
<evidence type="ECO:0000256" key="5">
    <source>
        <dbReference type="ARBA" id="ARBA00022692"/>
    </source>
</evidence>
<evidence type="ECO:0000256" key="9">
    <source>
        <dbReference type="SAM" id="Phobius"/>
    </source>
</evidence>
<protein>
    <submittedName>
        <fullName evidence="10">Cation transport protein</fullName>
    </submittedName>
</protein>
<proteinExistence type="inferred from homology"/>
<dbReference type="AlphaFoldDB" id="A0A1I5TRB9"/>
<dbReference type="Proteomes" id="UP000183769">
    <property type="component" value="Unassembled WGS sequence"/>
</dbReference>
<evidence type="ECO:0000256" key="6">
    <source>
        <dbReference type="ARBA" id="ARBA00022989"/>
    </source>
</evidence>
<accession>A0A1I5TRB9</accession>
<evidence type="ECO:0000256" key="7">
    <source>
        <dbReference type="ARBA" id="ARBA00023065"/>
    </source>
</evidence>
<dbReference type="GO" id="GO:0030001">
    <property type="term" value="P:metal ion transport"/>
    <property type="evidence" value="ECO:0007669"/>
    <property type="project" value="UniProtKB-ARBA"/>
</dbReference>
<keyword evidence="6 9" id="KW-1133">Transmembrane helix</keyword>